<keyword evidence="2" id="KW-1185">Reference proteome</keyword>
<sequence>MSKEKRRKEDNEESERRGKHEGEKREREKSRERGHDGDKSGKEHRDSPKSQSRKRTPGNCWQVQQCLRRPNLKWCNFP</sequence>
<dbReference type="WBParaSite" id="nRc.2.0.1.t17667-RA">
    <property type="protein sequence ID" value="nRc.2.0.1.t17667-RA"/>
    <property type="gene ID" value="nRc.2.0.1.g17667"/>
</dbReference>
<dbReference type="AlphaFoldDB" id="A0A915IV21"/>
<organism evidence="2 3">
    <name type="scientific">Romanomermis culicivorax</name>
    <name type="common">Nematode worm</name>
    <dbReference type="NCBI Taxonomy" id="13658"/>
    <lineage>
        <taxon>Eukaryota</taxon>
        <taxon>Metazoa</taxon>
        <taxon>Ecdysozoa</taxon>
        <taxon>Nematoda</taxon>
        <taxon>Enoplea</taxon>
        <taxon>Dorylaimia</taxon>
        <taxon>Mermithida</taxon>
        <taxon>Mermithoidea</taxon>
        <taxon>Mermithidae</taxon>
        <taxon>Romanomermis</taxon>
    </lineage>
</organism>
<protein>
    <submittedName>
        <fullName evidence="3">Uncharacterized protein</fullName>
    </submittedName>
</protein>
<feature type="compositionally biased region" description="Basic and acidic residues" evidence="1">
    <location>
        <begin position="1"/>
        <end position="48"/>
    </location>
</feature>
<accession>A0A915IV21</accession>
<reference evidence="3" key="1">
    <citation type="submission" date="2022-11" db="UniProtKB">
        <authorList>
            <consortium name="WormBaseParasite"/>
        </authorList>
    </citation>
    <scope>IDENTIFICATION</scope>
</reference>
<proteinExistence type="predicted"/>
<dbReference type="Proteomes" id="UP000887565">
    <property type="component" value="Unplaced"/>
</dbReference>
<feature type="region of interest" description="Disordered" evidence="1">
    <location>
        <begin position="1"/>
        <end position="61"/>
    </location>
</feature>
<evidence type="ECO:0000313" key="3">
    <source>
        <dbReference type="WBParaSite" id="nRc.2.0.1.t17667-RA"/>
    </source>
</evidence>
<evidence type="ECO:0000313" key="2">
    <source>
        <dbReference type="Proteomes" id="UP000887565"/>
    </source>
</evidence>
<name>A0A915IV21_ROMCU</name>
<evidence type="ECO:0000256" key="1">
    <source>
        <dbReference type="SAM" id="MobiDB-lite"/>
    </source>
</evidence>